<dbReference type="GO" id="GO:0005504">
    <property type="term" value="F:fatty acid binding"/>
    <property type="evidence" value="ECO:0007669"/>
    <property type="project" value="TreeGrafter"/>
</dbReference>
<dbReference type="GO" id="GO:0033540">
    <property type="term" value="P:fatty acid beta-oxidation using acyl-CoA oxidase"/>
    <property type="evidence" value="ECO:0007669"/>
    <property type="project" value="TreeGrafter"/>
</dbReference>
<evidence type="ECO:0000256" key="1">
    <source>
        <dbReference type="SAM" id="MobiDB-lite"/>
    </source>
</evidence>
<proteinExistence type="predicted"/>
<accession>A0A8S0WYT6</accession>
<name>A0A8S0WYT6_CYCAE</name>
<dbReference type="Proteomes" id="UP000467700">
    <property type="component" value="Unassembled WGS sequence"/>
</dbReference>
<dbReference type="InterPro" id="IPR009100">
    <property type="entry name" value="AcylCoA_DH/oxidase_NM_dom_sf"/>
</dbReference>
<evidence type="ECO:0008006" key="4">
    <source>
        <dbReference type="Google" id="ProtNLM"/>
    </source>
</evidence>
<dbReference type="OrthoDB" id="538336at2759"/>
<dbReference type="SUPFAM" id="SSF56645">
    <property type="entry name" value="Acyl-CoA dehydrogenase NM domain-like"/>
    <property type="match status" value="1"/>
</dbReference>
<gene>
    <name evidence="2" type="ORF">AAE3_LOCUS4264</name>
</gene>
<dbReference type="GO" id="GO:0071949">
    <property type="term" value="F:FAD binding"/>
    <property type="evidence" value="ECO:0007669"/>
    <property type="project" value="InterPro"/>
</dbReference>
<reference evidence="2 3" key="1">
    <citation type="submission" date="2020-01" db="EMBL/GenBank/DDBJ databases">
        <authorList>
            <person name="Gupta K D."/>
        </authorList>
    </citation>
    <scope>NUCLEOTIDE SEQUENCE [LARGE SCALE GENOMIC DNA]</scope>
</reference>
<dbReference type="EMBL" id="CACVBS010000035">
    <property type="protein sequence ID" value="CAA7262218.1"/>
    <property type="molecule type" value="Genomic_DNA"/>
</dbReference>
<dbReference type="GO" id="GO:0005777">
    <property type="term" value="C:peroxisome"/>
    <property type="evidence" value="ECO:0007669"/>
    <property type="project" value="InterPro"/>
</dbReference>
<dbReference type="GO" id="GO:0055088">
    <property type="term" value="P:lipid homeostasis"/>
    <property type="evidence" value="ECO:0007669"/>
    <property type="project" value="TreeGrafter"/>
</dbReference>
<dbReference type="AlphaFoldDB" id="A0A8S0WYT6"/>
<keyword evidence="3" id="KW-1185">Reference proteome</keyword>
<comment type="caution">
    <text evidence="2">The sequence shown here is derived from an EMBL/GenBank/DDBJ whole genome shotgun (WGS) entry which is preliminary data.</text>
</comment>
<sequence>MMHLHSSAINREDERAPPAQESSEPEANPPTSAFQLAIAMHPTRELAKSALFQIRHETLPKEQQIALSYSRAKAIVQAYGITAKDLLKFSPKFWQLHTDPISTMDGAAATLCTIQLNLCAGTLARVSIQHPTPEVIDTLNKVLTFEYCGQFCLTEVGHGLDAIHLETTATLLEDGTFELHSPTEKAAKYMAPTKPMGDPAVAIVFARTIVKDEDHGIKPFLVPLNDGYTMHPGVTCKCLPHRGGSRPINHSITSFNEVKLPYSSLLCGIEKPENPREAFLQHISAVGVGTLAIGSLGVPALQVASYICGKYSLRRMYTDAATGKLTPIIGFRTQKIPVLTALAQAFVMKALHETAVPAFLTTKDPRVSHGIGTIVKTVMMQHALAANLTLADRCGAQGLFESNQITAVFYDIRGIAIAEGDILALSIRLASELLLRRYQLPPADDPDSILAKHEKGLFEEHSAMLKTIGKHRSSDFDRYILPECLPLVQAIGQRMAYDAAVRQKLDKTIIDMYVASCIKLDPSWYIEKMSMSRSAMREMEVRAVDCMFPRIDELLDELNVEPYITAPISSEKKWKAFLSSVEPYR</sequence>
<evidence type="ECO:0000313" key="2">
    <source>
        <dbReference type="EMBL" id="CAA7262218.1"/>
    </source>
</evidence>
<protein>
    <recommendedName>
        <fullName evidence="4">Acyl-CoA dehydrogenase NM domain-like protein</fullName>
    </recommendedName>
</protein>
<dbReference type="InterPro" id="IPR046373">
    <property type="entry name" value="Acyl-CoA_Oxase/DH_mid-dom_sf"/>
</dbReference>
<feature type="region of interest" description="Disordered" evidence="1">
    <location>
        <begin position="1"/>
        <end position="30"/>
    </location>
</feature>
<dbReference type="Gene3D" id="1.20.140.10">
    <property type="entry name" value="Butyryl-CoA Dehydrogenase, subunit A, domain 3"/>
    <property type="match status" value="1"/>
</dbReference>
<dbReference type="PANTHER" id="PTHR10909:SF382">
    <property type="entry name" value="ACYL-COENZYME A OXIDASE"/>
    <property type="match status" value="1"/>
</dbReference>
<evidence type="ECO:0000313" key="3">
    <source>
        <dbReference type="Proteomes" id="UP000467700"/>
    </source>
</evidence>
<dbReference type="InterPro" id="IPR012258">
    <property type="entry name" value="Acyl-CoA_oxidase"/>
</dbReference>
<dbReference type="InterPro" id="IPR036250">
    <property type="entry name" value="AcylCo_DH-like_C"/>
</dbReference>
<dbReference type="GO" id="GO:0003997">
    <property type="term" value="F:acyl-CoA oxidase activity"/>
    <property type="evidence" value="ECO:0007669"/>
    <property type="project" value="InterPro"/>
</dbReference>
<dbReference type="PANTHER" id="PTHR10909">
    <property type="entry name" value="ELECTRON TRANSPORT OXIDOREDUCTASE"/>
    <property type="match status" value="1"/>
</dbReference>
<organism evidence="2 3">
    <name type="scientific">Cyclocybe aegerita</name>
    <name type="common">Black poplar mushroom</name>
    <name type="synonym">Agrocybe aegerita</name>
    <dbReference type="NCBI Taxonomy" id="1973307"/>
    <lineage>
        <taxon>Eukaryota</taxon>
        <taxon>Fungi</taxon>
        <taxon>Dikarya</taxon>
        <taxon>Basidiomycota</taxon>
        <taxon>Agaricomycotina</taxon>
        <taxon>Agaricomycetes</taxon>
        <taxon>Agaricomycetidae</taxon>
        <taxon>Agaricales</taxon>
        <taxon>Agaricineae</taxon>
        <taxon>Bolbitiaceae</taxon>
        <taxon>Cyclocybe</taxon>
    </lineage>
</organism>
<dbReference type="Gene3D" id="2.40.110.10">
    <property type="entry name" value="Butyryl-CoA Dehydrogenase, subunit A, domain 2"/>
    <property type="match status" value="1"/>
</dbReference>
<dbReference type="SUPFAM" id="SSF47203">
    <property type="entry name" value="Acyl-CoA dehydrogenase C-terminal domain-like"/>
    <property type="match status" value="1"/>
</dbReference>